<dbReference type="SUPFAM" id="SSF51430">
    <property type="entry name" value="NAD(P)-linked oxidoreductase"/>
    <property type="match status" value="1"/>
</dbReference>
<reference evidence="3" key="1">
    <citation type="journal article" date="2014" name="Front. Microbiol.">
        <title>High frequency of phylogenetically diverse reductive dehalogenase-homologous genes in deep subseafloor sedimentary metagenomes.</title>
        <authorList>
            <person name="Kawai M."/>
            <person name="Futagami T."/>
            <person name="Toyoda A."/>
            <person name="Takaki Y."/>
            <person name="Nishi S."/>
            <person name="Hori S."/>
            <person name="Arai W."/>
            <person name="Tsubouchi T."/>
            <person name="Morono Y."/>
            <person name="Uchiyama I."/>
            <person name="Ito T."/>
            <person name="Fujiyama A."/>
            <person name="Inagaki F."/>
            <person name="Takami H."/>
        </authorList>
    </citation>
    <scope>NUCLEOTIDE SEQUENCE</scope>
    <source>
        <strain evidence="3">Expedition CK06-06</strain>
    </source>
</reference>
<dbReference type="AlphaFoldDB" id="X1C8M1"/>
<feature type="domain" description="NADP-dependent oxidoreductase" evidence="2">
    <location>
        <begin position="76"/>
        <end position="155"/>
    </location>
</feature>
<name>X1C8M1_9ZZZZ</name>
<dbReference type="InterPro" id="IPR053135">
    <property type="entry name" value="AKR2_Oxidoreductase"/>
</dbReference>
<evidence type="ECO:0000313" key="3">
    <source>
        <dbReference type="EMBL" id="GAG89622.1"/>
    </source>
</evidence>
<evidence type="ECO:0000256" key="1">
    <source>
        <dbReference type="SAM" id="MobiDB-lite"/>
    </source>
</evidence>
<evidence type="ECO:0000259" key="2">
    <source>
        <dbReference type="Pfam" id="PF00248"/>
    </source>
</evidence>
<dbReference type="PANTHER" id="PTHR43312:SF1">
    <property type="entry name" value="NADP-DEPENDENT OXIDOREDUCTASE DOMAIN-CONTAINING PROTEIN"/>
    <property type="match status" value="1"/>
</dbReference>
<feature type="region of interest" description="Disordered" evidence="1">
    <location>
        <begin position="33"/>
        <end position="54"/>
    </location>
</feature>
<dbReference type="Gene3D" id="3.20.20.100">
    <property type="entry name" value="NADP-dependent oxidoreductase domain"/>
    <property type="match status" value="1"/>
</dbReference>
<organism evidence="3">
    <name type="scientific">marine sediment metagenome</name>
    <dbReference type="NCBI Taxonomy" id="412755"/>
    <lineage>
        <taxon>unclassified sequences</taxon>
        <taxon>metagenomes</taxon>
        <taxon>ecological metagenomes</taxon>
    </lineage>
</organism>
<comment type="caution">
    <text evidence="3">The sequence shown here is derived from an EMBL/GenBank/DDBJ whole genome shotgun (WGS) entry which is preliminary data.</text>
</comment>
<protein>
    <recommendedName>
        <fullName evidence="2">NADP-dependent oxidoreductase domain-containing protein</fullName>
    </recommendedName>
</protein>
<sequence>MKENHNNIDRRNFLKTIGAAGFGSVFVSAKTIAGPNDPNAPGKTEESKFPQVPRRKLGKTGVEVSCLALGTNRLDNQIVLRNALKWGVNYWDTANSYVGGNSELNIGKYLSKNPEVRKDLFIVSKASRARTVKRVEERLQTSLKRMNTEYIDLYYG</sequence>
<dbReference type="InterPro" id="IPR023210">
    <property type="entry name" value="NADP_OxRdtase_dom"/>
</dbReference>
<dbReference type="EMBL" id="BART01011943">
    <property type="protein sequence ID" value="GAG89622.1"/>
    <property type="molecule type" value="Genomic_DNA"/>
</dbReference>
<dbReference type="PANTHER" id="PTHR43312">
    <property type="entry name" value="D-THREO-ALDOSE 1-DEHYDROGENASE"/>
    <property type="match status" value="1"/>
</dbReference>
<dbReference type="InterPro" id="IPR006311">
    <property type="entry name" value="TAT_signal"/>
</dbReference>
<proteinExistence type="predicted"/>
<dbReference type="PROSITE" id="PS51318">
    <property type="entry name" value="TAT"/>
    <property type="match status" value="1"/>
</dbReference>
<gene>
    <name evidence="3" type="ORF">S01H4_25174</name>
</gene>
<dbReference type="Pfam" id="PF00248">
    <property type="entry name" value="Aldo_ket_red"/>
    <property type="match status" value="1"/>
</dbReference>
<feature type="non-terminal residue" evidence="3">
    <location>
        <position position="156"/>
    </location>
</feature>
<dbReference type="InterPro" id="IPR036812">
    <property type="entry name" value="NAD(P)_OxRdtase_dom_sf"/>
</dbReference>
<accession>X1C8M1</accession>